<keyword evidence="1 4" id="KW-0808">Transferase</keyword>
<dbReference type="Pfam" id="PF13439">
    <property type="entry name" value="Glyco_transf_4"/>
    <property type="match status" value="1"/>
</dbReference>
<evidence type="ECO:0000313" key="5">
    <source>
        <dbReference type="Proteomes" id="UP000001052"/>
    </source>
</evidence>
<dbReference type="AlphaFoldDB" id="C8X053"/>
<dbReference type="Proteomes" id="UP000001052">
    <property type="component" value="Chromosome"/>
</dbReference>
<gene>
    <name evidence="4" type="ordered locus">Dret_0377</name>
</gene>
<dbReference type="PANTHER" id="PTHR46401:SF2">
    <property type="entry name" value="GLYCOSYLTRANSFERASE WBBK-RELATED"/>
    <property type="match status" value="1"/>
</dbReference>
<dbReference type="Pfam" id="PF00534">
    <property type="entry name" value="Glycos_transf_1"/>
    <property type="match status" value="1"/>
</dbReference>
<dbReference type="RefSeq" id="WP_015750837.1">
    <property type="nucleotide sequence ID" value="NC_013223.1"/>
</dbReference>
<reference evidence="4 5" key="2">
    <citation type="journal article" date="2010" name="Stand. Genomic Sci.">
        <title>Complete genome sequence of Desulfohalobium retbaense type strain (HR(100)).</title>
        <authorList>
            <person name="Spring S."/>
            <person name="Nolan M."/>
            <person name="Lapidus A."/>
            <person name="Glavina Del Rio T."/>
            <person name="Copeland A."/>
            <person name="Tice H."/>
            <person name="Cheng J.F."/>
            <person name="Lucas S."/>
            <person name="Land M."/>
            <person name="Chen F."/>
            <person name="Bruce D."/>
            <person name="Goodwin L."/>
            <person name="Pitluck S."/>
            <person name="Ivanova N."/>
            <person name="Mavromatis K."/>
            <person name="Mikhailova N."/>
            <person name="Pati A."/>
            <person name="Chen A."/>
            <person name="Palaniappan K."/>
            <person name="Hauser L."/>
            <person name="Chang Y.J."/>
            <person name="Jeffries C.D."/>
            <person name="Munk C."/>
            <person name="Kiss H."/>
            <person name="Chain P."/>
            <person name="Han C."/>
            <person name="Brettin T."/>
            <person name="Detter J.C."/>
            <person name="Schuler E."/>
            <person name="Goker M."/>
            <person name="Rohde M."/>
            <person name="Bristow J."/>
            <person name="Eisen J.A."/>
            <person name="Markowitz V."/>
            <person name="Hugenholtz P."/>
            <person name="Kyrpides N.C."/>
            <person name="Klenk H.P."/>
        </authorList>
    </citation>
    <scope>NUCLEOTIDE SEQUENCE [LARGE SCALE GENOMIC DNA]</scope>
    <source>
        <strain evidence="4 5">DSM 5692</strain>
    </source>
</reference>
<accession>C8X053</accession>
<evidence type="ECO:0000313" key="4">
    <source>
        <dbReference type="EMBL" id="ACV67678.1"/>
    </source>
</evidence>
<proteinExistence type="predicted"/>
<dbReference type="HOGENOM" id="CLU_009583_27_1_7"/>
<evidence type="ECO:0000256" key="1">
    <source>
        <dbReference type="ARBA" id="ARBA00022679"/>
    </source>
</evidence>
<feature type="domain" description="Glycosyl transferase family 1" evidence="2">
    <location>
        <begin position="212"/>
        <end position="355"/>
    </location>
</feature>
<feature type="domain" description="Glycosyltransferase subfamily 4-like N-terminal" evidence="3">
    <location>
        <begin position="103"/>
        <end position="180"/>
    </location>
</feature>
<dbReference type="EMBL" id="CP001734">
    <property type="protein sequence ID" value="ACV67678.1"/>
    <property type="molecule type" value="Genomic_DNA"/>
</dbReference>
<dbReference type="GO" id="GO:0016757">
    <property type="term" value="F:glycosyltransferase activity"/>
    <property type="evidence" value="ECO:0007669"/>
    <property type="project" value="InterPro"/>
</dbReference>
<dbReference type="CDD" id="cd03809">
    <property type="entry name" value="GT4_MtfB-like"/>
    <property type="match status" value="1"/>
</dbReference>
<dbReference type="InterPro" id="IPR028098">
    <property type="entry name" value="Glyco_trans_4-like_N"/>
</dbReference>
<protein>
    <submittedName>
        <fullName evidence="4">Glycosyl transferase group 1</fullName>
    </submittedName>
</protein>
<sequence length="378" mass="43595">MVMVQKLKTVTLYQDFKEDKRTSIDIFSDFLETYLLKFINESYKIYRFQPKIPSIINKLPDKINLRMRAARYIGYPLQAKKSQGEINHIMEEGYGHLLYTLDPNRTVVSVHDLIPMLAWNNEIPGMTYSHRPRLAEFSFKALSRARKIIANSHSTKNDLIRLCNINPDKINVIYQGLDPEFHNVSINNKQIPRQMLNFPDCSTHLILITGQQEYKNHKTCLKVIEGLQEISRKPVQLVRLGRKTMNWDQQIKKANLKNFPICLQNLPRKEVIEVYKAVDCLLFPSWYEGFGRPPLEAMACGTPVVTSNRASLPEVVGNAGLIADADNVNELTNKVNRILTDDVFYQDLVEKGKKRSTSFTWESTVKQLMHVYESISSS</sequence>
<dbReference type="KEGG" id="drt:Dret_0377"/>
<dbReference type="PANTHER" id="PTHR46401">
    <property type="entry name" value="GLYCOSYLTRANSFERASE WBBK-RELATED"/>
    <property type="match status" value="1"/>
</dbReference>
<name>C8X053_DESRD</name>
<reference evidence="5" key="1">
    <citation type="submission" date="2009-09" db="EMBL/GenBank/DDBJ databases">
        <title>The complete chromosome of Desulfohalobium retbaense DSM 5692.</title>
        <authorList>
            <consortium name="US DOE Joint Genome Institute (JGI-PGF)"/>
            <person name="Lucas S."/>
            <person name="Copeland A."/>
            <person name="Lapidus A."/>
            <person name="Glavina del Rio T."/>
            <person name="Dalin E."/>
            <person name="Tice H."/>
            <person name="Bruce D."/>
            <person name="Goodwin L."/>
            <person name="Pitluck S."/>
            <person name="Kyrpides N."/>
            <person name="Mavromatis K."/>
            <person name="Ivanova N."/>
            <person name="Mikhailova N."/>
            <person name="Munk A.C."/>
            <person name="Brettin T."/>
            <person name="Detter J.C."/>
            <person name="Han C."/>
            <person name="Tapia R."/>
            <person name="Larimer F."/>
            <person name="Land M."/>
            <person name="Hauser L."/>
            <person name="Markowitz V."/>
            <person name="Cheng J.-F."/>
            <person name="Hugenholtz P."/>
            <person name="Woyke T."/>
            <person name="Wu D."/>
            <person name="Spring S."/>
            <person name="Klenk H.-P."/>
            <person name="Eisen J.A."/>
        </authorList>
    </citation>
    <scope>NUCLEOTIDE SEQUENCE [LARGE SCALE GENOMIC DNA]</scope>
    <source>
        <strain evidence="5">DSM 5692</strain>
    </source>
</reference>
<dbReference type="CAZy" id="GT4">
    <property type="family name" value="Glycosyltransferase Family 4"/>
</dbReference>
<dbReference type="InterPro" id="IPR001296">
    <property type="entry name" value="Glyco_trans_1"/>
</dbReference>
<organism evidence="4 5">
    <name type="scientific">Desulfohalobium retbaense (strain ATCC 49708 / DSM 5692 / JCM 16813 / HR100)</name>
    <dbReference type="NCBI Taxonomy" id="485915"/>
    <lineage>
        <taxon>Bacteria</taxon>
        <taxon>Pseudomonadati</taxon>
        <taxon>Thermodesulfobacteriota</taxon>
        <taxon>Desulfovibrionia</taxon>
        <taxon>Desulfovibrionales</taxon>
        <taxon>Desulfohalobiaceae</taxon>
        <taxon>Desulfohalobium</taxon>
    </lineage>
</organism>
<evidence type="ECO:0000259" key="2">
    <source>
        <dbReference type="Pfam" id="PF00534"/>
    </source>
</evidence>
<dbReference type="eggNOG" id="COG0438">
    <property type="taxonomic scope" value="Bacteria"/>
</dbReference>
<dbReference type="OrthoDB" id="9767517at2"/>
<dbReference type="STRING" id="485915.Dret_0377"/>
<keyword evidence="5" id="KW-1185">Reference proteome</keyword>
<dbReference type="Gene3D" id="3.40.50.2000">
    <property type="entry name" value="Glycogen Phosphorylase B"/>
    <property type="match status" value="2"/>
</dbReference>
<evidence type="ECO:0000259" key="3">
    <source>
        <dbReference type="Pfam" id="PF13439"/>
    </source>
</evidence>
<dbReference type="SUPFAM" id="SSF53756">
    <property type="entry name" value="UDP-Glycosyltransferase/glycogen phosphorylase"/>
    <property type="match status" value="1"/>
</dbReference>